<dbReference type="Gene3D" id="3.40.1700.10">
    <property type="entry name" value="DNA integrity scanning protein, DisA, N-terminal domain"/>
    <property type="match status" value="1"/>
</dbReference>
<dbReference type="GO" id="GO:0004016">
    <property type="term" value="F:adenylate cyclase activity"/>
    <property type="evidence" value="ECO:0007669"/>
    <property type="project" value="UniProtKB-UniRule"/>
</dbReference>
<evidence type="ECO:0000256" key="4">
    <source>
        <dbReference type="ARBA" id="ARBA00022692"/>
    </source>
</evidence>
<dbReference type="Pfam" id="PF02457">
    <property type="entry name" value="DAC"/>
    <property type="match status" value="1"/>
</dbReference>
<keyword evidence="13" id="KW-1185">Reference proteome</keyword>
<dbReference type="InterPro" id="IPR050338">
    <property type="entry name" value="DisA"/>
</dbReference>
<proteinExistence type="inferred from homology"/>
<evidence type="ECO:0000256" key="8">
    <source>
        <dbReference type="ARBA" id="ARBA00022989"/>
    </source>
</evidence>
<comment type="catalytic activity">
    <reaction evidence="1 10">
        <text>2 ATP = 3',3'-c-di-AMP + 2 diphosphate</text>
        <dbReference type="Rhea" id="RHEA:35655"/>
        <dbReference type="ChEBI" id="CHEBI:30616"/>
        <dbReference type="ChEBI" id="CHEBI:33019"/>
        <dbReference type="ChEBI" id="CHEBI:71500"/>
        <dbReference type="EC" id="2.7.7.85"/>
    </reaction>
</comment>
<dbReference type="GO" id="GO:0005524">
    <property type="term" value="F:ATP binding"/>
    <property type="evidence" value="ECO:0007669"/>
    <property type="project" value="UniProtKB-UniRule"/>
</dbReference>
<feature type="transmembrane region" description="Helical" evidence="10">
    <location>
        <begin position="33"/>
        <end position="54"/>
    </location>
</feature>
<reference evidence="12 13" key="1">
    <citation type="submission" date="2019-06" db="EMBL/GenBank/DDBJ databases">
        <title>Draft Genome Sequence of Candidatus Phytoplasma pini-Related Strain MDPP: A Resource for Comparative Genomics of Gymnosperm-infecting Phytoplasmas.</title>
        <authorList>
            <person name="Cai W."/>
            <person name="Costanzo S."/>
            <person name="Shao J."/>
            <person name="Zhao Y."/>
            <person name="Davis R."/>
        </authorList>
    </citation>
    <scope>NUCLEOTIDE SEQUENCE [LARGE SCALE GENOMIC DNA]</scope>
    <source>
        <strain evidence="12 13">MDPP</strain>
    </source>
</reference>
<name>A0A559KJ61_9MOLU</name>
<evidence type="ECO:0000313" key="13">
    <source>
        <dbReference type="Proteomes" id="UP000320078"/>
    </source>
</evidence>
<keyword evidence="8 10" id="KW-1133">Transmembrane helix</keyword>
<evidence type="ECO:0000256" key="2">
    <source>
        <dbReference type="ARBA" id="ARBA00022475"/>
    </source>
</evidence>
<dbReference type="HAMAP" id="MF_01499">
    <property type="entry name" value="DacA"/>
    <property type="match status" value="1"/>
</dbReference>
<comment type="caution">
    <text evidence="10">Lacks conserved residue(s) required for the propagation of feature annotation.</text>
</comment>
<keyword evidence="2 10" id="KW-1003">Cell membrane</keyword>
<evidence type="ECO:0000256" key="6">
    <source>
        <dbReference type="ARBA" id="ARBA00022741"/>
    </source>
</evidence>
<evidence type="ECO:0000256" key="3">
    <source>
        <dbReference type="ARBA" id="ARBA00022679"/>
    </source>
</evidence>
<keyword evidence="7 10" id="KW-0067">ATP-binding</keyword>
<dbReference type="GO" id="GO:0006171">
    <property type="term" value="P:cAMP biosynthetic process"/>
    <property type="evidence" value="ECO:0007669"/>
    <property type="project" value="InterPro"/>
</dbReference>
<comment type="function">
    <text evidence="10">Catalyzes the condensation of 2 ATP molecules into cyclic di-AMP (c-di-AMP), a second messenger used to regulate differing processes in different bacteria.</text>
</comment>
<keyword evidence="9 10" id="KW-0472">Membrane</keyword>
<dbReference type="EC" id="2.7.7.85" evidence="10"/>
<dbReference type="PANTHER" id="PTHR34185">
    <property type="entry name" value="DIADENYLATE CYCLASE"/>
    <property type="match status" value="1"/>
</dbReference>
<organism evidence="12 13">
    <name type="scientific">Candidatus Phytoplasma pini</name>
    <dbReference type="NCBI Taxonomy" id="267362"/>
    <lineage>
        <taxon>Bacteria</taxon>
        <taxon>Bacillati</taxon>
        <taxon>Mycoplasmatota</taxon>
        <taxon>Mollicutes</taxon>
        <taxon>Acholeplasmatales</taxon>
        <taxon>Acholeplasmataceae</taxon>
        <taxon>Candidatus Phytoplasma</taxon>
    </lineage>
</organism>
<feature type="transmembrane region" description="Helical" evidence="10">
    <location>
        <begin position="60"/>
        <end position="81"/>
    </location>
</feature>
<sequence>MTIVKLFFYFLFLFIFIYISLCILFSKYEFIKIIYSLILAVLFIYFVTKFSNYLGLKNGMSLTDIVLISLCTFTFLFPIIIKAPHLRFYLQIFAKNWHQKKTFYIVNEQTKQHILEAVLFLSKKKIGALITIEKNNTLEQFAQKSILIEGNVSKELLINIFFPNSLLHDGAVIIRGNKILSAGAYFMLSEKEKFEKTTGSRHRAALGISENTDSMTIVVSEEKGSISIALNGIMLKMKDHNQIKEYLNMFIV</sequence>
<protein>
    <recommendedName>
        <fullName evidence="10">Diadenylate cyclase</fullName>
        <shortName evidence="10">DAC</shortName>
        <ecNumber evidence="10">2.7.7.85</ecNumber>
    </recommendedName>
    <alternativeName>
        <fullName evidence="10">Cyclic-di-AMP synthase</fullName>
        <shortName evidence="10">c-di-AMP synthase</shortName>
    </alternativeName>
</protein>
<dbReference type="GO" id="GO:0106408">
    <property type="term" value="F:diadenylate cyclase activity"/>
    <property type="evidence" value="ECO:0007669"/>
    <property type="project" value="UniProtKB-EC"/>
</dbReference>
<dbReference type="InterPro" id="IPR036888">
    <property type="entry name" value="DNA_integrity_DisA_N_sf"/>
</dbReference>
<evidence type="ECO:0000256" key="9">
    <source>
        <dbReference type="ARBA" id="ARBA00023136"/>
    </source>
</evidence>
<dbReference type="InterPro" id="IPR034701">
    <property type="entry name" value="CdaA"/>
</dbReference>
<feature type="transmembrane region" description="Helical" evidence="10">
    <location>
        <begin position="6"/>
        <end position="26"/>
    </location>
</feature>
<dbReference type="PANTHER" id="PTHR34185:SF1">
    <property type="entry name" value="DIADENYLATE CYCLASE"/>
    <property type="match status" value="1"/>
</dbReference>
<evidence type="ECO:0000256" key="5">
    <source>
        <dbReference type="ARBA" id="ARBA00022695"/>
    </source>
</evidence>
<dbReference type="PIRSF" id="PIRSF004793">
    <property type="entry name" value="UCP004793"/>
    <property type="match status" value="1"/>
</dbReference>
<feature type="domain" description="DAC" evidence="11">
    <location>
        <begin position="83"/>
        <end position="240"/>
    </location>
</feature>
<dbReference type="SUPFAM" id="SSF143597">
    <property type="entry name" value="YojJ-like"/>
    <property type="match status" value="1"/>
</dbReference>
<comment type="caution">
    <text evidence="12">The sequence shown here is derived from an EMBL/GenBank/DDBJ whole genome shotgun (WGS) entry which is preliminary data.</text>
</comment>
<evidence type="ECO:0000313" key="12">
    <source>
        <dbReference type="EMBL" id="TVY12164.1"/>
    </source>
</evidence>
<dbReference type="InterPro" id="IPR014046">
    <property type="entry name" value="C-di-AMP_synthase"/>
</dbReference>
<comment type="subunit">
    <text evidence="10">Probably a homodimer.</text>
</comment>
<keyword evidence="4 10" id="KW-0812">Transmembrane</keyword>
<evidence type="ECO:0000259" key="11">
    <source>
        <dbReference type="PROSITE" id="PS51794"/>
    </source>
</evidence>
<comment type="similarity">
    <text evidence="10">Belongs to the adenylate cyclase family. DacA/CdaA subfamily.</text>
</comment>
<keyword evidence="3 10" id="KW-0808">Transferase</keyword>
<dbReference type="AlphaFoldDB" id="A0A559KJ61"/>
<evidence type="ECO:0000256" key="10">
    <source>
        <dbReference type="HAMAP-Rule" id="MF_01499"/>
    </source>
</evidence>
<keyword evidence="5 10" id="KW-0548">Nucleotidyltransferase</keyword>
<keyword evidence="6 10" id="KW-0547">Nucleotide-binding</keyword>
<dbReference type="EMBL" id="VIAE01000008">
    <property type="protein sequence ID" value="TVY12164.1"/>
    <property type="molecule type" value="Genomic_DNA"/>
</dbReference>
<accession>A0A559KJ61</accession>
<evidence type="ECO:0000256" key="7">
    <source>
        <dbReference type="ARBA" id="ARBA00022840"/>
    </source>
</evidence>
<evidence type="ECO:0000256" key="1">
    <source>
        <dbReference type="ARBA" id="ARBA00000877"/>
    </source>
</evidence>
<gene>
    <name evidence="10" type="primary">dacA</name>
    <name evidence="12" type="ORF">MDPP_001561</name>
</gene>
<dbReference type="Proteomes" id="UP000320078">
    <property type="component" value="Unassembled WGS sequence"/>
</dbReference>
<dbReference type="InterPro" id="IPR003390">
    <property type="entry name" value="DNA_integrity_scan_DisA_N"/>
</dbReference>
<dbReference type="PROSITE" id="PS51794">
    <property type="entry name" value="DAC"/>
    <property type="match status" value="1"/>
</dbReference>